<dbReference type="STRING" id="1045773.SAMN05216555_103151"/>
<dbReference type="GO" id="GO:0000976">
    <property type="term" value="F:transcription cis-regulatory region binding"/>
    <property type="evidence" value="ECO:0007669"/>
    <property type="project" value="TreeGrafter"/>
</dbReference>
<gene>
    <name evidence="5" type="ORF">SAMN05216555_103151</name>
</gene>
<dbReference type="Pfam" id="PF02909">
    <property type="entry name" value="TetR_C_1"/>
    <property type="match status" value="1"/>
</dbReference>
<dbReference type="GO" id="GO:0003700">
    <property type="term" value="F:DNA-binding transcription factor activity"/>
    <property type="evidence" value="ECO:0007669"/>
    <property type="project" value="TreeGrafter"/>
</dbReference>
<keyword evidence="4" id="KW-0804">Transcription</keyword>
<dbReference type="InterPro" id="IPR004111">
    <property type="entry name" value="Repressor_TetR_C"/>
</dbReference>
<dbReference type="InterPro" id="IPR001647">
    <property type="entry name" value="HTH_TetR"/>
</dbReference>
<dbReference type="AlphaFoldDB" id="A0A1G8LRM1"/>
<name>A0A1G8LRM1_9MICC</name>
<organism evidence="5 6">
    <name type="scientific">Arthrobacter cupressi</name>
    <dbReference type="NCBI Taxonomy" id="1045773"/>
    <lineage>
        <taxon>Bacteria</taxon>
        <taxon>Bacillati</taxon>
        <taxon>Actinomycetota</taxon>
        <taxon>Actinomycetes</taxon>
        <taxon>Micrococcales</taxon>
        <taxon>Micrococcaceae</taxon>
        <taxon>Arthrobacter</taxon>
    </lineage>
</organism>
<dbReference type="GO" id="GO:0046677">
    <property type="term" value="P:response to antibiotic"/>
    <property type="evidence" value="ECO:0007669"/>
    <property type="project" value="InterPro"/>
</dbReference>
<evidence type="ECO:0000313" key="6">
    <source>
        <dbReference type="Proteomes" id="UP000182130"/>
    </source>
</evidence>
<keyword evidence="1" id="KW-0678">Repressor</keyword>
<dbReference type="PROSITE" id="PS50977">
    <property type="entry name" value="HTH_TETR_2"/>
    <property type="match status" value="1"/>
</dbReference>
<dbReference type="PANTHER" id="PTHR30055">
    <property type="entry name" value="HTH-TYPE TRANSCRIPTIONAL REGULATOR RUTR"/>
    <property type="match status" value="1"/>
</dbReference>
<dbReference type="EMBL" id="FNEI01000003">
    <property type="protein sequence ID" value="SDI58265.1"/>
    <property type="molecule type" value="Genomic_DNA"/>
</dbReference>
<dbReference type="PANTHER" id="PTHR30055:SF151">
    <property type="entry name" value="TRANSCRIPTIONAL REGULATORY PROTEIN"/>
    <property type="match status" value="1"/>
</dbReference>
<accession>A0A1G8LRM1</accession>
<keyword evidence="6" id="KW-1185">Reference proteome</keyword>
<dbReference type="InterPro" id="IPR003012">
    <property type="entry name" value="Tet_transcr_reg_TetR"/>
</dbReference>
<dbReference type="SUPFAM" id="SSF48498">
    <property type="entry name" value="Tetracyclin repressor-like, C-terminal domain"/>
    <property type="match status" value="1"/>
</dbReference>
<evidence type="ECO:0000256" key="3">
    <source>
        <dbReference type="ARBA" id="ARBA00023125"/>
    </source>
</evidence>
<keyword evidence="2" id="KW-0805">Transcription regulation</keyword>
<dbReference type="PRINTS" id="PR00400">
    <property type="entry name" value="TETREPRESSOR"/>
</dbReference>
<evidence type="ECO:0000313" key="5">
    <source>
        <dbReference type="EMBL" id="SDI58265.1"/>
    </source>
</evidence>
<dbReference type="GO" id="GO:0045892">
    <property type="term" value="P:negative regulation of DNA-templated transcription"/>
    <property type="evidence" value="ECO:0007669"/>
    <property type="project" value="InterPro"/>
</dbReference>
<reference evidence="6" key="1">
    <citation type="submission" date="2016-10" db="EMBL/GenBank/DDBJ databases">
        <authorList>
            <person name="Varghese N."/>
            <person name="Submissions S."/>
        </authorList>
    </citation>
    <scope>NUCLEOTIDE SEQUENCE [LARGE SCALE GENOMIC DNA]</scope>
    <source>
        <strain evidence="6">CGMCC 1.10783</strain>
    </source>
</reference>
<evidence type="ECO:0000256" key="1">
    <source>
        <dbReference type="ARBA" id="ARBA00022491"/>
    </source>
</evidence>
<dbReference type="InterPro" id="IPR036271">
    <property type="entry name" value="Tet_transcr_reg_TetR-rel_C_sf"/>
</dbReference>
<evidence type="ECO:0000256" key="4">
    <source>
        <dbReference type="ARBA" id="ARBA00023163"/>
    </source>
</evidence>
<keyword evidence="3" id="KW-0238">DNA-binding</keyword>
<protein>
    <submittedName>
        <fullName evidence="5">Transcriptional regulator, TetR family</fullName>
    </submittedName>
</protein>
<dbReference type="InterPro" id="IPR009057">
    <property type="entry name" value="Homeodomain-like_sf"/>
</dbReference>
<dbReference type="Proteomes" id="UP000182130">
    <property type="component" value="Unassembled WGS sequence"/>
</dbReference>
<dbReference type="SUPFAM" id="SSF46689">
    <property type="entry name" value="Homeodomain-like"/>
    <property type="match status" value="1"/>
</dbReference>
<dbReference type="InterPro" id="IPR050109">
    <property type="entry name" value="HTH-type_TetR-like_transc_reg"/>
</dbReference>
<proteinExistence type="predicted"/>
<dbReference type="RefSeq" id="WP_074587426.1">
    <property type="nucleotide sequence ID" value="NZ_FNEI01000003.1"/>
</dbReference>
<dbReference type="OrthoDB" id="3432043at2"/>
<evidence type="ECO:0000256" key="2">
    <source>
        <dbReference type="ARBA" id="ARBA00023015"/>
    </source>
</evidence>
<dbReference type="Gene3D" id="1.10.357.10">
    <property type="entry name" value="Tetracycline Repressor, domain 2"/>
    <property type="match status" value="1"/>
</dbReference>
<sequence length="216" mass="23025">MSETLERRAGRPAKNVLNRELILATAITVLNRTGPEDFTMAALAKELGVKTPALYHHVGGKNDILAGMRQFVTAGIDYEVFKSLPWDEATIAWARSYRAAFAAHPYAISLLATVPVTGAHPTLVMYEEVSQGFRAAGWPEGKIVSAIVALENFILGSALDAVAPPDMMDPGDFAGEVPGYTQALRAGESTEPRMSRADQAFELGLAALVAGLAGLK</sequence>
<dbReference type="Pfam" id="PF00440">
    <property type="entry name" value="TetR_N"/>
    <property type="match status" value="1"/>
</dbReference>